<dbReference type="PROSITE" id="PS51194">
    <property type="entry name" value="HELICASE_CTER"/>
    <property type="match status" value="1"/>
</dbReference>
<sequence>MSEQIKQTKLGFAGLGVGDSILKVLEFLNLNIPTPIQTKSIPVIFAGQDLIGVAQTGTGKTFAFGIPMIERLIINEEKGLILLPTRELALQVEENLRKLGSKFGLRIAVLIGGEAIGRQIRSIRNDPHIIIATPGRLIDHLKRGEVRLKNVKILVLDEADLMLDMGFIPQIEEILEQIPKTRQTLLFSATMPLQILKLASNYMNLPIHIEIAPQGTTVEHVDQEIYVIKKEDKYIQLEKILNQYNGSILVFARTKHGAKALTKNLELSGYKVAEIHSNLSFNQRREAMAGFKNKRYRILIATDIASRGIDVSGIELVVNYDLPDNSEDYVHRIGRTARAGNIGKAISFATPNQGKDILNIERLINKKLNLTKFVELEQIKMRPTRSRYGRTMNFSRSRSRARRSY</sequence>
<evidence type="ECO:0000256" key="5">
    <source>
        <dbReference type="ARBA" id="ARBA00038437"/>
    </source>
</evidence>
<dbReference type="InterPro" id="IPR014001">
    <property type="entry name" value="Helicase_ATP-bd"/>
</dbReference>
<evidence type="ECO:0008006" key="12">
    <source>
        <dbReference type="Google" id="ProtNLM"/>
    </source>
</evidence>
<dbReference type="SMART" id="SM00487">
    <property type="entry name" value="DEXDc"/>
    <property type="match status" value="1"/>
</dbReference>
<evidence type="ECO:0000259" key="7">
    <source>
        <dbReference type="PROSITE" id="PS51192"/>
    </source>
</evidence>
<comment type="similarity">
    <text evidence="5">Belongs to the DEAD box helicase family.</text>
</comment>
<dbReference type="InterPro" id="IPR014014">
    <property type="entry name" value="RNA_helicase_DEAD_Q_motif"/>
</dbReference>
<evidence type="ECO:0000259" key="9">
    <source>
        <dbReference type="PROSITE" id="PS51195"/>
    </source>
</evidence>
<keyword evidence="4" id="KW-0067">ATP-binding</keyword>
<dbReference type="PROSITE" id="PS51195">
    <property type="entry name" value="Q_MOTIF"/>
    <property type="match status" value="1"/>
</dbReference>
<dbReference type="EMBL" id="PGYQ01000001">
    <property type="protein sequence ID" value="PKL72647.1"/>
    <property type="molecule type" value="Genomic_DNA"/>
</dbReference>
<gene>
    <name evidence="10" type="ORF">CVV26_00025</name>
</gene>
<keyword evidence="1" id="KW-0547">Nucleotide-binding</keyword>
<evidence type="ECO:0000256" key="4">
    <source>
        <dbReference type="ARBA" id="ARBA00022840"/>
    </source>
</evidence>
<comment type="caution">
    <text evidence="10">The sequence shown here is derived from an EMBL/GenBank/DDBJ whole genome shotgun (WGS) entry which is preliminary data.</text>
</comment>
<evidence type="ECO:0000256" key="3">
    <source>
        <dbReference type="ARBA" id="ARBA00022806"/>
    </source>
</evidence>
<keyword evidence="2" id="KW-0378">Hydrolase</keyword>
<dbReference type="PROSITE" id="PS51192">
    <property type="entry name" value="HELICASE_ATP_BIND_1"/>
    <property type="match status" value="1"/>
</dbReference>
<feature type="domain" description="Helicase ATP-binding" evidence="7">
    <location>
        <begin position="41"/>
        <end position="209"/>
    </location>
</feature>
<dbReference type="CDD" id="cd00268">
    <property type="entry name" value="DEADc"/>
    <property type="match status" value="1"/>
</dbReference>
<dbReference type="Gene3D" id="3.40.50.300">
    <property type="entry name" value="P-loop containing nucleotide triphosphate hydrolases"/>
    <property type="match status" value="2"/>
</dbReference>
<dbReference type="GO" id="GO:0005829">
    <property type="term" value="C:cytosol"/>
    <property type="evidence" value="ECO:0007669"/>
    <property type="project" value="TreeGrafter"/>
</dbReference>
<dbReference type="InterPro" id="IPR027417">
    <property type="entry name" value="P-loop_NTPase"/>
</dbReference>
<protein>
    <recommendedName>
        <fullName evidence="12">ATP-dependent helicase</fullName>
    </recommendedName>
</protein>
<dbReference type="GO" id="GO:0005524">
    <property type="term" value="F:ATP binding"/>
    <property type="evidence" value="ECO:0007669"/>
    <property type="project" value="UniProtKB-KW"/>
</dbReference>
<evidence type="ECO:0000259" key="8">
    <source>
        <dbReference type="PROSITE" id="PS51194"/>
    </source>
</evidence>
<dbReference type="SMART" id="SM00490">
    <property type="entry name" value="HELICc"/>
    <property type="match status" value="1"/>
</dbReference>
<reference evidence="10 11" key="1">
    <citation type="journal article" date="2017" name="ISME J.">
        <title>Potential for microbial H2 and metal transformations associated with novel bacteria and archaea in deep terrestrial subsurface sediments.</title>
        <authorList>
            <person name="Hernsdorf A.W."/>
            <person name="Amano Y."/>
            <person name="Miyakawa K."/>
            <person name="Ise K."/>
            <person name="Suzuki Y."/>
            <person name="Anantharaman K."/>
            <person name="Probst A."/>
            <person name="Burstein D."/>
            <person name="Thomas B.C."/>
            <person name="Banfield J.F."/>
        </authorList>
    </citation>
    <scope>NUCLEOTIDE SEQUENCE [LARGE SCALE GENOMIC DNA]</scope>
    <source>
        <strain evidence="10">HGW-Kuenenbacteria-1</strain>
    </source>
</reference>
<evidence type="ECO:0000256" key="2">
    <source>
        <dbReference type="ARBA" id="ARBA00022801"/>
    </source>
</evidence>
<dbReference type="SUPFAM" id="SSF52540">
    <property type="entry name" value="P-loop containing nucleoside triphosphate hydrolases"/>
    <property type="match status" value="1"/>
</dbReference>
<accession>A0A2N1UP28</accession>
<name>A0A2N1UP28_9BACT</name>
<dbReference type="GO" id="GO:0016787">
    <property type="term" value="F:hydrolase activity"/>
    <property type="evidence" value="ECO:0007669"/>
    <property type="project" value="UniProtKB-KW"/>
</dbReference>
<feature type="domain" description="Helicase C-terminal" evidence="8">
    <location>
        <begin position="220"/>
        <end position="387"/>
    </location>
</feature>
<dbReference type="Pfam" id="PF00271">
    <property type="entry name" value="Helicase_C"/>
    <property type="match status" value="1"/>
</dbReference>
<evidence type="ECO:0000313" key="11">
    <source>
        <dbReference type="Proteomes" id="UP000233414"/>
    </source>
</evidence>
<dbReference type="InterPro" id="IPR044742">
    <property type="entry name" value="DEAD/DEAH_RhlB"/>
</dbReference>
<dbReference type="Pfam" id="PF00270">
    <property type="entry name" value="DEAD"/>
    <property type="match status" value="1"/>
</dbReference>
<dbReference type="PANTHER" id="PTHR47959">
    <property type="entry name" value="ATP-DEPENDENT RNA HELICASE RHLE-RELATED"/>
    <property type="match status" value="1"/>
</dbReference>
<dbReference type="AlphaFoldDB" id="A0A2N1UP28"/>
<evidence type="ECO:0000313" key="10">
    <source>
        <dbReference type="EMBL" id="PKL72647.1"/>
    </source>
</evidence>
<dbReference type="PANTHER" id="PTHR47959:SF13">
    <property type="entry name" value="ATP-DEPENDENT RNA HELICASE RHLE"/>
    <property type="match status" value="1"/>
</dbReference>
<keyword evidence="3" id="KW-0347">Helicase</keyword>
<evidence type="ECO:0000256" key="1">
    <source>
        <dbReference type="ARBA" id="ARBA00022741"/>
    </source>
</evidence>
<proteinExistence type="inferred from homology"/>
<feature type="domain" description="DEAD-box RNA helicase Q" evidence="9">
    <location>
        <begin position="10"/>
        <end position="38"/>
    </location>
</feature>
<feature type="short sequence motif" description="Q motif" evidence="6">
    <location>
        <begin position="10"/>
        <end position="38"/>
    </location>
</feature>
<dbReference type="Proteomes" id="UP000233414">
    <property type="component" value="Unassembled WGS sequence"/>
</dbReference>
<dbReference type="CDD" id="cd18787">
    <property type="entry name" value="SF2_C_DEAD"/>
    <property type="match status" value="1"/>
</dbReference>
<dbReference type="GO" id="GO:0003676">
    <property type="term" value="F:nucleic acid binding"/>
    <property type="evidence" value="ECO:0007669"/>
    <property type="project" value="InterPro"/>
</dbReference>
<dbReference type="GO" id="GO:0003724">
    <property type="term" value="F:RNA helicase activity"/>
    <property type="evidence" value="ECO:0007669"/>
    <property type="project" value="InterPro"/>
</dbReference>
<evidence type="ECO:0000256" key="6">
    <source>
        <dbReference type="PROSITE-ProRule" id="PRU00552"/>
    </source>
</evidence>
<dbReference type="InterPro" id="IPR001650">
    <property type="entry name" value="Helicase_C-like"/>
</dbReference>
<dbReference type="InterPro" id="IPR011545">
    <property type="entry name" value="DEAD/DEAH_box_helicase_dom"/>
</dbReference>
<dbReference type="InterPro" id="IPR050079">
    <property type="entry name" value="DEAD_box_RNA_helicase"/>
</dbReference>
<organism evidence="10 11">
    <name type="scientific">Candidatus Kuenenbacteria bacterium HGW-Kuenenbacteria-1</name>
    <dbReference type="NCBI Taxonomy" id="2013812"/>
    <lineage>
        <taxon>Bacteria</taxon>
        <taxon>Candidatus Kueneniibacteriota</taxon>
    </lineage>
</organism>